<reference evidence="2" key="1">
    <citation type="submission" date="2019-12" db="EMBL/GenBank/DDBJ databases">
        <title>Genome sequencing and annotation of Brassica cretica.</title>
        <authorList>
            <person name="Studholme D.J."/>
            <person name="Sarris P.F."/>
        </authorList>
    </citation>
    <scope>NUCLEOTIDE SEQUENCE</scope>
    <source>
        <strain evidence="2">PFS-102/07</strain>
        <tissue evidence="2">Leaf</tissue>
    </source>
</reference>
<sequence>MVGLFIKPLFEAMVEQNKSLQSGAAICMGKMVDSATEPPVAAFRSCALESNKLQNLAGQRSDVLENLSPIVRALVDALKDIQSQHMNLSFLASCSHGPSDAWNHPPYSEVGCHVMEHMGSWTTSSVHQSNGGTDEIFLLPTPPTPSLSFSTASSTPPPILNPLYGGAEQKLAVRCCHLYGKMVDSATEPPVAAFQKFFPRICKLLNNPNYLTKASLLPVVGSLSQNKLQNLAGQRSDVLENMSPIVRARVDALKDIQSQHMNLSFLPSCSHGPSDAWNHPPYSEVGCHVMEHMGSWTASSVHQRFDQ</sequence>
<dbReference type="GO" id="GO:0009826">
    <property type="term" value="P:unidimensional cell growth"/>
    <property type="evidence" value="ECO:0007669"/>
    <property type="project" value="TreeGrafter"/>
</dbReference>
<proteinExistence type="predicted"/>
<dbReference type="SUPFAM" id="SSF48371">
    <property type="entry name" value="ARM repeat"/>
    <property type="match status" value="1"/>
</dbReference>
<feature type="domain" description="TORTIFOLIA1/SINE1-2 N-terminal" evidence="1">
    <location>
        <begin position="2"/>
        <end position="56"/>
    </location>
</feature>
<dbReference type="PANTHER" id="PTHR31355:SF20">
    <property type="entry name" value="TORTIFOLIA1-LIKE PROTEIN 1"/>
    <property type="match status" value="1"/>
</dbReference>
<dbReference type="GO" id="GO:0010005">
    <property type="term" value="C:cortical microtubule, transverse to long axis"/>
    <property type="evidence" value="ECO:0007669"/>
    <property type="project" value="TreeGrafter"/>
</dbReference>
<accession>A0A8S9HXY0</accession>
<dbReference type="InterPro" id="IPR033337">
    <property type="entry name" value="TORTIFOLIA1/SINE1-2"/>
</dbReference>
<dbReference type="InterPro" id="IPR016024">
    <property type="entry name" value="ARM-type_fold"/>
</dbReference>
<organism evidence="2">
    <name type="scientific">Brassica cretica</name>
    <name type="common">Mustard</name>
    <dbReference type="NCBI Taxonomy" id="69181"/>
    <lineage>
        <taxon>Eukaryota</taxon>
        <taxon>Viridiplantae</taxon>
        <taxon>Streptophyta</taxon>
        <taxon>Embryophyta</taxon>
        <taxon>Tracheophyta</taxon>
        <taxon>Spermatophyta</taxon>
        <taxon>Magnoliopsida</taxon>
        <taxon>eudicotyledons</taxon>
        <taxon>Gunneridae</taxon>
        <taxon>Pentapetalae</taxon>
        <taxon>rosids</taxon>
        <taxon>malvids</taxon>
        <taxon>Brassicales</taxon>
        <taxon>Brassicaceae</taxon>
        <taxon>Brassiceae</taxon>
        <taxon>Brassica</taxon>
    </lineage>
</organism>
<evidence type="ECO:0000313" key="2">
    <source>
        <dbReference type="EMBL" id="KAF2563165.1"/>
    </source>
</evidence>
<dbReference type="AlphaFoldDB" id="A0A8S9HXY0"/>
<gene>
    <name evidence="2" type="ORF">F2Q70_00014865</name>
</gene>
<evidence type="ECO:0000259" key="1">
    <source>
        <dbReference type="Pfam" id="PF24714"/>
    </source>
</evidence>
<name>A0A8S9HXY0_BRACR</name>
<dbReference type="GO" id="GO:0008017">
    <property type="term" value="F:microtubule binding"/>
    <property type="evidence" value="ECO:0007669"/>
    <property type="project" value="InterPro"/>
</dbReference>
<dbReference type="EMBL" id="QGKY02001250">
    <property type="protein sequence ID" value="KAF2563165.1"/>
    <property type="molecule type" value="Genomic_DNA"/>
</dbReference>
<comment type="caution">
    <text evidence="2">The sequence shown here is derived from an EMBL/GenBank/DDBJ whole genome shotgun (WGS) entry which is preliminary data.</text>
</comment>
<dbReference type="PANTHER" id="PTHR31355">
    <property type="entry name" value="MICROTUBULE-ASSOCIATED PROTEIN TORTIFOLIA1"/>
    <property type="match status" value="1"/>
</dbReference>
<dbReference type="GO" id="GO:0010031">
    <property type="term" value="P:circumnutation"/>
    <property type="evidence" value="ECO:0007669"/>
    <property type="project" value="TreeGrafter"/>
</dbReference>
<dbReference type="Pfam" id="PF24714">
    <property type="entry name" value="TOR1L1_N"/>
    <property type="match status" value="1"/>
</dbReference>
<dbReference type="InterPro" id="IPR057600">
    <property type="entry name" value="TORTIFOLIA1/SINE1-2_N"/>
</dbReference>
<protein>
    <recommendedName>
        <fullName evidence="1">TORTIFOLIA1/SINE1-2 N-terminal domain-containing protein</fullName>
    </recommendedName>
</protein>